<evidence type="ECO:0000256" key="1">
    <source>
        <dbReference type="ARBA" id="ARBA00004141"/>
    </source>
</evidence>
<protein>
    <submittedName>
        <fullName evidence="6">O-antigen transporter</fullName>
    </submittedName>
</protein>
<feature type="transmembrane region" description="Helical" evidence="5">
    <location>
        <begin position="142"/>
        <end position="163"/>
    </location>
</feature>
<feature type="transmembrane region" description="Helical" evidence="5">
    <location>
        <begin position="294"/>
        <end position="317"/>
    </location>
</feature>
<keyword evidence="2 5" id="KW-0812">Transmembrane</keyword>
<feature type="transmembrane region" description="Helical" evidence="5">
    <location>
        <begin position="443"/>
        <end position="464"/>
    </location>
</feature>
<keyword evidence="3 5" id="KW-1133">Transmembrane helix</keyword>
<evidence type="ECO:0000256" key="2">
    <source>
        <dbReference type="ARBA" id="ARBA00022692"/>
    </source>
</evidence>
<dbReference type="InterPro" id="IPR002797">
    <property type="entry name" value="Polysacc_synth"/>
</dbReference>
<feature type="transmembrane region" description="Helical" evidence="5">
    <location>
        <begin position="356"/>
        <end position="375"/>
    </location>
</feature>
<accession>A0A564VUF9</accession>
<proteinExistence type="predicted"/>
<organism evidence="6 7">
    <name type="scientific">Bifidobacterium longum subsp. infantis</name>
    <dbReference type="NCBI Taxonomy" id="1682"/>
    <lineage>
        <taxon>Bacteria</taxon>
        <taxon>Bacillati</taxon>
        <taxon>Actinomycetota</taxon>
        <taxon>Actinomycetes</taxon>
        <taxon>Bifidobacteriales</taxon>
        <taxon>Bifidobacteriaceae</taxon>
        <taxon>Bifidobacterium</taxon>
    </lineage>
</organism>
<dbReference type="GO" id="GO:0016020">
    <property type="term" value="C:membrane"/>
    <property type="evidence" value="ECO:0007669"/>
    <property type="project" value="UniProtKB-SubCell"/>
</dbReference>
<evidence type="ECO:0000256" key="4">
    <source>
        <dbReference type="ARBA" id="ARBA00023136"/>
    </source>
</evidence>
<comment type="subcellular location">
    <subcellularLocation>
        <location evidence="1">Membrane</location>
        <topology evidence="1">Multi-pass membrane protein</topology>
    </subcellularLocation>
</comment>
<evidence type="ECO:0000313" key="7">
    <source>
        <dbReference type="Proteomes" id="UP000345266"/>
    </source>
</evidence>
<evidence type="ECO:0000256" key="3">
    <source>
        <dbReference type="ARBA" id="ARBA00022989"/>
    </source>
</evidence>
<name>A0A564VUF9_BIFLI</name>
<feature type="transmembrane region" description="Helical" evidence="5">
    <location>
        <begin position="415"/>
        <end position="437"/>
    </location>
</feature>
<reference evidence="6 7" key="1">
    <citation type="submission" date="2019-07" db="EMBL/GenBank/DDBJ databases">
        <authorList>
            <person name="Hibberd C M."/>
            <person name="Gehrig L. J."/>
            <person name="Chang H.-W."/>
            <person name="Venkatesh S."/>
        </authorList>
    </citation>
    <scope>NUCLEOTIDE SEQUENCE [LARGE SCALE GENOMIC DNA]</scope>
    <source>
        <strain evidence="6">Bifidobacterium_longum_subsp_infantis_JG_Bg463</strain>
    </source>
</reference>
<dbReference type="Pfam" id="PF01943">
    <property type="entry name" value="Polysacc_synt"/>
    <property type="match status" value="1"/>
</dbReference>
<dbReference type="InterPro" id="IPR052556">
    <property type="entry name" value="PolySynth_Transporter"/>
</dbReference>
<feature type="transmembrane region" description="Helical" evidence="5">
    <location>
        <begin position="212"/>
        <end position="235"/>
    </location>
</feature>
<feature type="transmembrane region" description="Helical" evidence="5">
    <location>
        <begin position="43"/>
        <end position="64"/>
    </location>
</feature>
<dbReference type="PANTHER" id="PTHR43424:SF1">
    <property type="entry name" value="LOCUS PUTATIVE PROTEIN 1-RELATED"/>
    <property type="match status" value="1"/>
</dbReference>
<evidence type="ECO:0000313" key="6">
    <source>
        <dbReference type="EMBL" id="VUX36175.1"/>
    </source>
</evidence>
<keyword evidence="4 5" id="KW-0472">Membrane</keyword>
<sequence length="481" mass="53316">MSKSIKVNVVMNLIFSASSMIFPLITVPYVSRVLSVEANGAVSFAQSVTGFAAIFCTLGIQTYGIRACAQVRDDREALSRVVRELLLIIAICTTITMVIFTILVFMVPRFAEDKILMAVFSVGIILTAFGAEWFYQATEQYVYITVRSLCFKVIAIIGLFILVRQEQDYIFYGAFIVFAASASNIFNMLRLIRSIDWSVKLPIHPLHHLKPIMVFFGNNLANSLYLTLDTVLLGFFTVGSYQLGLYQLVMRLKNVILAGMGSISNAVLPRLSYEIRKHAEVFFSLLKKTSSFSILFSGTIAIYLFFMAQDIVLLLAGSNFIESVPSMQIMSFVIISVAVSGVTGFQILTPLGKEKYMTISTTIGAIIDILLNVLLDPQLGALGASIALFAAETTITIIQLVFCRKYIRQSMDIRNIVVILISLTITAFSLGLFTKFMLRFNPFVNLLLGAFCLGTVELLILILLKENLVSQALTGVLRLLK</sequence>
<feature type="transmembrane region" description="Helical" evidence="5">
    <location>
        <begin position="12"/>
        <end position="31"/>
    </location>
</feature>
<dbReference type="PANTHER" id="PTHR43424">
    <property type="entry name" value="LOCUS PUTATIVE PROTEIN 1-RELATED"/>
    <property type="match status" value="1"/>
</dbReference>
<evidence type="ECO:0000256" key="5">
    <source>
        <dbReference type="SAM" id="Phobius"/>
    </source>
</evidence>
<dbReference type="RefSeq" id="WP_144099552.1">
    <property type="nucleotide sequence ID" value="NZ_CABHND010000038.1"/>
</dbReference>
<dbReference type="AlphaFoldDB" id="A0A564VUF9"/>
<dbReference type="EMBL" id="CABHNT010000042">
    <property type="protein sequence ID" value="VUX36175.1"/>
    <property type="molecule type" value="Genomic_DNA"/>
</dbReference>
<gene>
    <name evidence="6" type="primary">rfbX</name>
    <name evidence="6" type="ORF">BLJG463_01841</name>
</gene>
<feature type="transmembrane region" description="Helical" evidence="5">
    <location>
        <begin position="169"/>
        <end position="192"/>
    </location>
</feature>
<dbReference type="CDD" id="cd13128">
    <property type="entry name" value="MATE_Wzx_like"/>
    <property type="match status" value="1"/>
</dbReference>
<feature type="transmembrane region" description="Helical" evidence="5">
    <location>
        <begin position="85"/>
        <end position="109"/>
    </location>
</feature>
<feature type="transmembrane region" description="Helical" evidence="5">
    <location>
        <begin position="381"/>
        <end position="403"/>
    </location>
</feature>
<feature type="transmembrane region" description="Helical" evidence="5">
    <location>
        <begin position="329"/>
        <end position="349"/>
    </location>
</feature>
<dbReference type="Proteomes" id="UP000345266">
    <property type="component" value="Unassembled WGS sequence"/>
</dbReference>